<dbReference type="EMBL" id="BQNB010015963">
    <property type="protein sequence ID" value="GJT46177.1"/>
    <property type="molecule type" value="Genomic_DNA"/>
</dbReference>
<reference evidence="2" key="1">
    <citation type="journal article" date="2022" name="Int. J. Mol. Sci.">
        <title>Draft Genome of Tanacetum Coccineum: Genomic Comparison of Closely Related Tanacetum-Family Plants.</title>
        <authorList>
            <person name="Yamashiro T."/>
            <person name="Shiraishi A."/>
            <person name="Nakayama K."/>
            <person name="Satake H."/>
        </authorList>
    </citation>
    <scope>NUCLEOTIDE SEQUENCE</scope>
</reference>
<keyword evidence="3" id="KW-1185">Reference proteome</keyword>
<accession>A0ABQ5E5P7</accession>
<evidence type="ECO:0000313" key="2">
    <source>
        <dbReference type="EMBL" id="GJT46177.1"/>
    </source>
</evidence>
<dbReference type="Proteomes" id="UP001151760">
    <property type="component" value="Unassembled WGS sequence"/>
</dbReference>
<protein>
    <submittedName>
        <fullName evidence="2">Uncharacterized protein</fullName>
    </submittedName>
</protein>
<reference evidence="2" key="2">
    <citation type="submission" date="2022-01" db="EMBL/GenBank/DDBJ databases">
        <authorList>
            <person name="Yamashiro T."/>
            <person name="Shiraishi A."/>
            <person name="Satake H."/>
            <person name="Nakayama K."/>
        </authorList>
    </citation>
    <scope>NUCLEOTIDE SEQUENCE</scope>
</reference>
<evidence type="ECO:0000256" key="1">
    <source>
        <dbReference type="SAM" id="MobiDB-lite"/>
    </source>
</evidence>
<sequence>MSTIKSTNGKSSPGQIRIARRRRIPGGATIGTSGNSNDGATIADGAGKIGVVGVSRVEVVGNDDGDATLLLNLISIASLGETIGATDMGGGELSDGSASDDE</sequence>
<proteinExistence type="predicted"/>
<name>A0ABQ5E5P7_9ASTR</name>
<gene>
    <name evidence="2" type="ORF">Tco_0954892</name>
</gene>
<organism evidence="2 3">
    <name type="scientific">Tanacetum coccineum</name>
    <dbReference type="NCBI Taxonomy" id="301880"/>
    <lineage>
        <taxon>Eukaryota</taxon>
        <taxon>Viridiplantae</taxon>
        <taxon>Streptophyta</taxon>
        <taxon>Embryophyta</taxon>
        <taxon>Tracheophyta</taxon>
        <taxon>Spermatophyta</taxon>
        <taxon>Magnoliopsida</taxon>
        <taxon>eudicotyledons</taxon>
        <taxon>Gunneridae</taxon>
        <taxon>Pentapetalae</taxon>
        <taxon>asterids</taxon>
        <taxon>campanulids</taxon>
        <taxon>Asterales</taxon>
        <taxon>Asteraceae</taxon>
        <taxon>Asteroideae</taxon>
        <taxon>Anthemideae</taxon>
        <taxon>Anthemidinae</taxon>
        <taxon>Tanacetum</taxon>
    </lineage>
</organism>
<feature type="region of interest" description="Disordered" evidence="1">
    <location>
        <begin position="1"/>
        <end position="42"/>
    </location>
</feature>
<comment type="caution">
    <text evidence="2">The sequence shown here is derived from an EMBL/GenBank/DDBJ whole genome shotgun (WGS) entry which is preliminary data.</text>
</comment>
<evidence type="ECO:0000313" key="3">
    <source>
        <dbReference type="Proteomes" id="UP001151760"/>
    </source>
</evidence>
<feature type="compositionally biased region" description="Polar residues" evidence="1">
    <location>
        <begin position="1"/>
        <end position="12"/>
    </location>
</feature>